<reference evidence="1" key="1">
    <citation type="submission" date="2019-03" db="EMBL/GenBank/DDBJ databases">
        <title>Single cell metagenomics reveals metabolic interactions within the superorganism composed of flagellate Streblomastix strix and complex community of Bacteroidetes bacteria on its surface.</title>
        <authorList>
            <person name="Treitli S.C."/>
            <person name="Kolisko M."/>
            <person name="Husnik F."/>
            <person name="Keeling P."/>
            <person name="Hampl V."/>
        </authorList>
    </citation>
    <scope>NUCLEOTIDE SEQUENCE</scope>
    <source>
        <strain evidence="1">STM</strain>
    </source>
</reference>
<organism evidence="1">
    <name type="scientific">termite gut metagenome</name>
    <dbReference type="NCBI Taxonomy" id="433724"/>
    <lineage>
        <taxon>unclassified sequences</taxon>
        <taxon>metagenomes</taxon>
        <taxon>organismal metagenomes</taxon>
    </lineage>
</organism>
<sequence length="45" mass="5287">MAPRLGSYKKFKEFTAAVDGKESPIFLRDFFDFKRNPIHIDKVEP</sequence>
<dbReference type="EC" id="1.4.1.13" evidence="1"/>
<accession>A0A5J4PIH7</accession>
<gene>
    <name evidence="1" type="ORF">EZS27_039981</name>
</gene>
<dbReference type="GO" id="GO:0004355">
    <property type="term" value="F:glutamate synthase (NADPH) activity"/>
    <property type="evidence" value="ECO:0007669"/>
    <property type="project" value="UniProtKB-EC"/>
</dbReference>
<feature type="non-terminal residue" evidence="1">
    <location>
        <position position="45"/>
    </location>
</feature>
<protein>
    <submittedName>
        <fullName evidence="1">Glutamate synthase (NADPH/NADH) large chain</fullName>
        <ecNumber evidence="1">1.4.1.13</ecNumber>
    </submittedName>
</protein>
<comment type="caution">
    <text evidence="1">The sequence shown here is derived from an EMBL/GenBank/DDBJ whole genome shotgun (WGS) entry which is preliminary data.</text>
</comment>
<dbReference type="AlphaFoldDB" id="A0A5J4PIH7"/>
<keyword evidence="1" id="KW-0560">Oxidoreductase</keyword>
<evidence type="ECO:0000313" key="1">
    <source>
        <dbReference type="EMBL" id="KAA6308339.1"/>
    </source>
</evidence>
<name>A0A5J4PIH7_9ZZZZ</name>
<dbReference type="EMBL" id="SNRY01008541">
    <property type="protein sequence ID" value="KAA6308339.1"/>
    <property type="molecule type" value="Genomic_DNA"/>
</dbReference>
<proteinExistence type="predicted"/>